<dbReference type="CDD" id="cd01066">
    <property type="entry name" value="APP_MetAP"/>
    <property type="match status" value="1"/>
</dbReference>
<sequence>MATPEAITAPTGGTGGPEITEEQRAANLLEAQNKAAALFVDFEKNLLRAGVSEKTLTEEIYQLGKDKYNVRTHWHRRLVRSGPHTLAMFNDNTPDRIIEEDDILYVDLGPVFEKYEADFGRTFVLGNDPIKIALRDTLEPLWYRIKDAFDTADDTVTGEQMYDIACKLTAEAGKKYGWKYGNVFCAHLVGDFPHERIPKDMITLYMTKGNHLPVRSVDKKGRKRYWILEIYLRDEERGYAGFFEQILNI</sequence>
<accession>A0ABP0BBS6</accession>
<evidence type="ECO:0000313" key="3">
    <source>
        <dbReference type="Proteomes" id="UP001642405"/>
    </source>
</evidence>
<dbReference type="Proteomes" id="UP001642405">
    <property type="component" value="Unassembled WGS sequence"/>
</dbReference>
<dbReference type="SUPFAM" id="SSF55920">
    <property type="entry name" value="Creatinase/aminopeptidase"/>
    <property type="match status" value="1"/>
</dbReference>
<evidence type="ECO:0000313" key="2">
    <source>
        <dbReference type="EMBL" id="CAK7217030.1"/>
    </source>
</evidence>
<dbReference type="Pfam" id="PF00557">
    <property type="entry name" value="Peptidase_M24"/>
    <property type="match status" value="1"/>
</dbReference>
<proteinExistence type="predicted"/>
<reference evidence="2 3" key="1">
    <citation type="submission" date="2024-01" db="EMBL/GenBank/DDBJ databases">
        <authorList>
            <person name="Allen C."/>
            <person name="Tagirdzhanova G."/>
        </authorList>
    </citation>
    <scope>NUCLEOTIDE SEQUENCE [LARGE SCALE GENOMIC DNA]</scope>
</reference>
<dbReference type="InterPro" id="IPR000994">
    <property type="entry name" value="Pept_M24"/>
</dbReference>
<feature type="domain" description="Peptidase M24" evidence="1">
    <location>
        <begin position="28"/>
        <end position="198"/>
    </location>
</feature>
<name>A0ABP0BBS6_9PEZI</name>
<dbReference type="Gene3D" id="3.90.230.10">
    <property type="entry name" value="Creatinase/methionine aminopeptidase superfamily"/>
    <property type="match status" value="1"/>
</dbReference>
<evidence type="ECO:0000259" key="1">
    <source>
        <dbReference type="Pfam" id="PF00557"/>
    </source>
</evidence>
<keyword evidence="3" id="KW-1185">Reference proteome</keyword>
<organism evidence="2 3">
    <name type="scientific">Sporothrix curviconia</name>
    <dbReference type="NCBI Taxonomy" id="1260050"/>
    <lineage>
        <taxon>Eukaryota</taxon>
        <taxon>Fungi</taxon>
        <taxon>Dikarya</taxon>
        <taxon>Ascomycota</taxon>
        <taxon>Pezizomycotina</taxon>
        <taxon>Sordariomycetes</taxon>
        <taxon>Sordariomycetidae</taxon>
        <taxon>Ophiostomatales</taxon>
        <taxon>Ophiostomataceae</taxon>
        <taxon>Sporothrix</taxon>
    </lineage>
</organism>
<dbReference type="EMBL" id="CAWUHB010000012">
    <property type="protein sequence ID" value="CAK7217030.1"/>
    <property type="molecule type" value="Genomic_DNA"/>
</dbReference>
<dbReference type="InterPro" id="IPR036005">
    <property type="entry name" value="Creatinase/aminopeptidase-like"/>
</dbReference>
<protein>
    <recommendedName>
        <fullName evidence="1">Peptidase M24 domain-containing protein</fullName>
    </recommendedName>
</protein>
<comment type="caution">
    <text evidence="2">The sequence shown here is derived from an EMBL/GenBank/DDBJ whole genome shotgun (WGS) entry which is preliminary data.</text>
</comment>
<gene>
    <name evidence="2" type="ORF">SCUCBS95973_003013</name>
</gene>